<proteinExistence type="predicted"/>
<sequence length="99" mass="10957">MTIEKPDYPSLIDQLAKEAHQGCGLSYELYGQRFQSSVDALLERLPNDKRDSVIALAKKHDYVHEQPNNTPVSASDWDDDTQYCSHGIDIDCCPAGCGG</sequence>
<dbReference type="EMBL" id="MCZF01000281">
    <property type="protein sequence ID" value="PMM41597.1"/>
    <property type="molecule type" value="Genomic_DNA"/>
</dbReference>
<comment type="caution">
    <text evidence="1">The sequence shown here is derived from an EMBL/GenBank/DDBJ whole genome shotgun (WGS) entry which is preliminary data.</text>
</comment>
<reference evidence="2" key="1">
    <citation type="submission" date="2016-07" db="EMBL/GenBank/DDBJ databases">
        <title>Nontailed viruses are major unrecognized killers of bacteria in the ocean.</title>
        <authorList>
            <person name="Kauffman K."/>
            <person name="Hussain F."/>
            <person name="Yang J."/>
            <person name="Arevalo P."/>
            <person name="Brown J."/>
            <person name="Cutler M."/>
            <person name="Kelly L."/>
            <person name="Polz M.F."/>
        </authorList>
    </citation>
    <scope>NUCLEOTIDE SEQUENCE [LARGE SCALE GENOMIC DNA]</scope>
    <source>
        <strain evidence="2">10N.261.48.B5</strain>
    </source>
</reference>
<dbReference type="RefSeq" id="WP_102553683.1">
    <property type="nucleotide sequence ID" value="NZ_MCZF01000281.1"/>
</dbReference>
<organism evidence="1 2">
    <name type="scientific">Vibrio splendidus</name>
    <dbReference type="NCBI Taxonomy" id="29497"/>
    <lineage>
        <taxon>Bacteria</taxon>
        <taxon>Pseudomonadati</taxon>
        <taxon>Pseudomonadota</taxon>
        <taxon>Gammaproteobacteria</taxon>
        <taxon>Vibrionales</taxon>
        <taxon>Vibrionaceae</taxon>
        <taxon>Vibrio</taxon>
    </lineage>
</organism>
<accession>A0A2N7JKQ9</accession>
<dbReference type="Proteomes" id="UP000235533">
    <property type="component" value="Unassembled WGS sequence"/>
</dbReference>
<dbReference type="AlphaFoldDB" id="A0A2N7JKQ9"/>
<evidence type="ECO:0000313" key="2">
    <source>
        <dbReference type="Proteomes" id="UP000235533"/>
    </source>
</evidence>
<protein>
    <submittedName>
        <fullName evidence="1">Uncharacterized protein</fullName>
    </submittedName>
</protein>
<evidence type="ECO:0000313" key="1">
    <source>
        <dbReference type="EMBL" id="PMM41597.1"/>
    </source>
</evidence>
<name>A0A2N7JKQ9_VIBSP</name>
<gene>
    <name evidence="1" type="ORF">BCT54_10220</name>
</gene>